<accession>A0ABP1RD16</accession>
<dbReference type="InterPro" id="IPR006597">
    <property type="entry name" value="Sel1-like"/>
</dbReference>
<dbReference type="EMBL" id="CAXLJM020000068">
    <property type="protein sequence ID" value="CAL8124880.1"/>
    <property type="molecule type" value="Genomic_DNA"/>
</dbReference>
<keyword evidence="1" id="KW-0812">Transmembrane</keyword>
<proteinExistence type="predicted"/>
<evidence type="ECO:0000313" key="3">
    <source>
        <dbReference type="Proteomes" id="UP001642540"/>
    </source>
</evidence>
<comment type="caution">
    <text evidence="2">The sequence shown here is derived from an EMBL/GenBank/DDBJ whole genome shotgun (WGS) entry which is preliminary data.</text>
</comment>
<dbReference type="Pfam" id="PF08238">
    <property type="entry name" value="Sel1"/>
    <property type="match status" value="4"/>
</dbReference>
<keyword evidence="1" id="KW-1133">Transmembrane helix</keyword>
<keyword evidence="1" id="KW-0472">Membrane</keyword>
<gene>
    <name evidence="2" type="ORF">ODALV1_LOCUS20797</name>
</gene>
<sequence length="1000" mass="114393">MNPSTGEDFYYNIDNLLLISSQFLRSKFALRWKQETGKSWGSEEGQGQQVIEGLGKRVRKSLQVGQKVKIEEGCLEDWDLSTLSLVLQHFVRNSKMKKIEIEAIKSLTRLKNDLAQNSKKKLSRQEFNEKLGQFKTSLRELSCEEEEIRKIIECAGITSSALALEITQQLYEKAEAHLNKGESYKALKSLGKATTTPSLLPVNQAAAFVKRAECYINLARKQGQAGEVKYDDKLLQKAAFDALNALELDKYCWKAHKIVAQWHHKQSNWEEASIYLEQAIKHAPFELQSHLKDDLKSCKILSGEKELTTEVESVKSLPPNPFKFTEEEFNTEKEGLGRVLPQLQGQEDVFQGHQYIAGWSVAQNDSEAFQHYEKAAEVGNPEGIYHLGYCYHHGRGVEQDLEKAHQLYLEAGSKSSKIVGLTNKFRRNLGVVNAQHALGLLYENGLPVEQDYEKAAEWFKKASENGVAESATCLGYLYRDGKGVPQDEKWAMVYWEDGLMLGDPKAAKALMHHYIEKLEGGKARAMLEKGRKMDSSLFQDVTDEDFKLLLESCPEKSVKEDKSEEVLPFEEERMLNLVECKKEDEKIVQLGNFSDAERVDDILKDIRRLTQIFLQKRRPFSESEKTEIVEIMYKGAQEEYDAFNLHPSIYDALKTFLRQLANAKCGKKVKASEQEMKIRFAYITFNLREQKCAKEERSLFKMAKKGLQMYPENAHYHWLVSKMHGPMDEPLEGLRSAEQALEKFPNHSGLRNVKAACLARLLGYSEEETHKYIKAYKDYLQLIPFDHWKIPQVNYLMAHRWIPVAEKYSGSLSEVGKKVKYYYDLAIESEMRVHSYFRSQIVPPSSCRSVVEKFLSKVESILLSETEKECCTAQNSDEDQNFEILPQKSKKENGKVEQDLVLNDSIYLSTELELGISEDAGSSPLPMLNELQELGQNDLQEENVSPPNLQQQSSNEKVFSASVKFPLFCIAIFCFVQGHFFLSLCMILYLFFDHCPAPSN</sequence>
<dbReference type="Proteomes" id="UP001642540">
    <property type="component" value="Unassembled WGS sequence"/>
</dbReference>
<feature type="transmembrane region" description="Helical" evidence="1">
    <location>
        <begin position="965"/>
        <end position="992"/>
    </location>
</feature>
<protein>
    <submittedName>
        <fullName evidence="2">Uncharacterized protein</fullName>
    </submittedName>
</protein>
<keyword evidence="3" id="KW-1185">Reference proteome</keyword>
<reference evidence="2 3" key="1">
    <citation type="submission" date="2024-08" db="EMBL/GenBank/DDBJ databases">
        <authorList>
            <person name="Cucini C."/>
            <person name="Frati F."/>
        </authorList>
    </citation>
    <scope>NUCLEOTIDE SEQUENCE [LARGE SCALE GENOMIC DNA]</scope>
</reference>
<evidence type="ECO:0000256" key="1">
    <source>
        <dbReference type="SAM" id="Phobius"/>
    </source>
</evidence>
<organism evidence="2 3">
    <name type="scientific">Orchesella dallaii</name>
    <dbReference type="NCBI Taxonomy" id="48710"/>
    <lineage>
        <taxon>Eukaryota</taxon>
        <taxon>Metazoa</taxon>
        <taxon>Ecdysozoa</taxon>
        <taxon>Arthropoda</taxon>
        <taxon>Hexapoda</taxon>
        <taxon>Collembola</taxon>
        <taxon>Entomobryomorpha</taxon>
        <taxon>Entomobryoidea</taxon>
        <taxon>Orchesellidae</taxon>
        <taxon>Orchesellinae</taxon>
        <taxon>Orchesella</taxon>
    </lineage>
</organism>
<name>A0ABP1RD16_9HEXA</name>
<dbReference type="PANTHER" id="PTHR43628:SF1">
    <property type="entry name" value="CHITIN SYNTHASE REGULATORY FACTOR 2-RELATED"/>
    <property type="match status" value="1"/>
</dbReference>
<dbReference type="SUPFAM" id="SSF81901">
    <property type="entry name" value="HCP-like"/>
    <property type="match status" value="1"/>
</dbReference>
<dbReference type="InterPro" id="IPR011990">
    <property type="entry name" value="TPR-like_helical_dom_sf"/>
</dbReference>
<dbReference type="Gene3D" id="1.25.40.10">
    <property type="entry name" value="Tetratricopeptide repeat domain"/>
    <property type="match status" value="2"/>
</dbReference>
<dbReference type="InterPro" id="IPR052945">
    <property type="entry name" value="Mitotic_Regulator"/>
</dbReference>
<evidence type="ECO:0000313" key="2">
    <source>
        <dbReference type="EMBL" id="CAL8124880.1"/>
    </source>
</evidence>
<dbReference type="SUPFAM" id="SSF48452">
    <property type="entry name" value="TPR-like"/>
    <property type="match status" value="1"/>
</dbReference>
<dbReference type="PANTHER" id="PTHR43628">
    <property type="entry name" value="ACTIVATOR OF C KINASE PROTEIN 1-RELATED"/>
    <property type="match status" value="1"/>
</dbReference>
<dbReference type="SMART" id="SM00671">
    <property type="entry name" value="SEL1"/>
    <property type="match status" value="4"/>
</dbReference>